<dbReference type="InterPro" id="IPR049730">
    <property type="entry name" value="SNF2/RAD54-like_C"/>
</dbReference>
<evidence type="ECO:0008006" key="7">
    <source>
        <dbReference type="Google" id="ProtNLM"/>
    </source>
</evidence>
<protein>
    <recommendedName>
        <fullName evidence="7">DNA annealing helicase and endonuclease ZRANB3</fullName>
    </recommendedName>
</protein>
<evidence type="ECO:0000256" key="1">
    <source>
        <dbReference type="ARBA" id="ARBA00022801"/>
    </source>
</evidence>
<dbReference type="GO" id="GO:0008270">
    <property type="term" value="F:zinc ion binding"/>
    <property type="evidence" value="ECO:0007669"/>
    <property type="project" value="InterPro"/>
</dbReference>
<dbReference type="InterPro" id="IPR000330">
    <property type="entry name" value="SNF2_N"/>
</dbReference>
<dbReference type="PANTHER" id="PTHR45766">
    <property type="entry name" value="DNA ANNEALING HELICASE AND ENDONUCLEASE ZRANB3 FAMILY MEMBER"/>
    <property type="match status" value="1"/>
</dbReference>
<dbReference type="PROSITE" id="PS51194">
    <property type="entry name" value="HELICASE_CTER"/>
    <property type="match status" value="1"/>
</dbReference>
<gene>
    <name evidence="5" type="ORF">MIMGU_mgv1a000528mg</name>
</gene>
<dbReference type="CDD" id="cd00085">
    <property type="entry name" value="HNHc"/>
    <property type="match status" value="1"/>
</dbReference>
<feature type="domain" description="Helicase C-terminal" evidence="4">
    <location>
        <begin position="513"/>
        <end position="678"/>
    </location>
</feature>
<dbReference type="EMBL" id="KI632161">
    <property type="protein sequence ID" value="EYU23580.1"/>
    <property type="molecule type" value="Genomic_DNA"/>
</dbReference>
<dbReference type="GO" id="GO:0043596">
    <property type="term" value="C:nuclear replication fork"/>
    <property type="evidence" value="ECO:0000318"/>
    <property type="project" value="GO_Central"/>
</dbReference>
<feature type="region of interest" description="Disordered" evidence="2">
    <location>
        <begin position="1060"/>
        <end position="1093"/>
    </location>
</feature>
<feature type="compositionally biased region" description="Polar residues" evidence="2">
    <location>
        <begin position="1073"/>
        <end position="1084"/>
    </location>
</feature>
<dbReference type="PROSITE" id="PS51192">
    <property type="entry name" value="HELICASE_ATP_BIND_1"/>
    <property type="match status" value="1"/>
</dbReference>
<dbReference type="Pfam" id="PF00271">
    <property type="entry name" value="Helicase_C"/>
    <property type="match status" value="1"/>
</dbReference>
<sequence>MGFIEEQRKRAESNRAAALAKRKAILSAADQKNDCWELFKCRKISSTATANFPVPKQPITAESTGTAPKPEKFRARIEICSPDSFSITPVAVEGFVFPGVDVCFQMLSDCLSNVELLHYTQITGGGNAGVYKLGEYQSVLKSIKNCKGIECDEIPWGTFNVVQRFSPSFIAGKWIPCRPEHVTDEKVNELMAELPKTLLDALLPFQLDGVRFGLRRGGRCLIADEMGLGKTIQAIALAGCFMKEGSILVVCPAILRYSWAEELERWFPFCLPSDIHLVFGHQDNPTRLAKRPRIVVISYTMLRRLQSSILEQEWVTLIVDESHHLHCTKKTSEKDELKAVLDLSTKVKHLILLSGTPSLSRPYDIFHQVNILWPGLLGQTKYEFAKTYCCIKLIRGCQGKIFQDFSRGTRLEELNVLLKQTVMIRRLKEHVLLQLPPKRRQIIKLVLKRSDINYAMATLGLENLDASVDSDAENEPLNVSDEDQDKEDMNKKLSEKLSALGLAKLPGFFEWLSIHPIMVEADEDEDGTTKKSSSSHKMIIFAYHHKVLDGVQAYLCEKGIQFVRIDCTINGNDRQSAIQSFQSSNEVKIALIGIRAGSSGLNLTSADNVVFLELPTRPGDIQQAEDRAHRHGQKRPVNIYIFCAKDTSDELQWQRLNKSLLRVSSTVNGKYDAIKEIKVSQHTGRIHLYSCTPGTNSRPQPLFKNFRQEEVECHQLGEEKEKTHNKSTDDSSVYIGALMSFINEWKELRPIEKRKLINKPLQLPLSYELCYLNESLNHDNGGLLKGGSKRRKTPLAEISHPLPSNAVWKKINLVGSRSQKEKLYTQGWSDMDEPLCKLCQTPCKGNNAKVPQFFEDLFCSMDCFGEYRSRTSNRFLREELFQIEHGICTNCQLNCHQLVKHLRVLSLEKRQAYINKVAPNIAKREKLLEKLVNEPTGGNAWHADHIIAVYKGGGECKLENLRTLCVACHADVTTAQCSERRIARKKAKKQLKDAMSKLANINKSKKIGNVLQVRDLEVQSNEMDHDLLIEIPGSAYSVPNVDTTNMQNLEQKIIAKSSSEYDSCSGDGETPTVVHNQKPENPSDNPVDAGVIR</sequence>
<keyword evidence="6" id="KW-1185">Reference proteome</keyword>
<dbReference type="FunFam" id="3.40.50.10810:FF:000065">
    <property type="entry name" value="SNF2 DNA repair protein, putative"/>
    <property type="match status" value="1"/>
</dbReference>
<dbReference type="GO" id="GO:0005524">
    <property type="term" value="F:ATP binding"/>
    <property type="evidence" value="ECO:0007669"/>
    <property type="project" value="InterPro"/>
</dbReference>
<accession>A0A022QAN4</accession>
<dbReference type="InterPro" id="IPR003615">
    <property type="entry name" value="HNH_nuc"/>
</dbReference>
<evidence type="ECO:0000313" key="5">
    <source>
        <dbReference type="EMBL" id="EYU23580.1"/>
    </source>
</evidence>
<evidence type="ECO:0000259" key="4">
    <source>
        <dbReference type="PROSITE" id="PS51194"/>
    </source>
</evidence>
<dbReference type="CDD" id="cd18793">
    <property type="entry name" value="SF2_C_SNF"/>
    <property type="match status" value="1"/>
</dbReference>
<dbReference type="InterPro" id="IPR014001">
    <property type="entry name" value="Helicase_ATP-bd"/>
</dbReference>
<dbReference type="GO" id="GO:0004520">
    <property type="term" value="F:DNA endonuclease activity"/>
    <property type="evidence" value="ECO:0000318"/>
    <property type="project" value="GO_Central"/>
</dbReference>
<dbReference type="GO" id="GO:0003676">
    <property type="term" value="F:nucleic acid binding"/>
    <property type="evidence" value="ECO:0007669"/>
    <property type="project" value="InterPro"/>
</dbReference>
<organism evidence="5 6">
    <name type="scientific">Erythranthe guttata</name>
    <name type="common">Yellow monkey flower</name>
    <name type="synonym">Mimulus guttatus</name>
    <dbReference type="NCBI Taxonomy" id="4155"/>
    <lineage>
        <taxon>Eukaryota</taxon>
        <taxon>Viridiplantae</taxon>
        <taxon>Streptophyta</taxon>
        <taxon>Embryophyta</taxon>
        <taxon>Tracheophyta</taxon>
        <taxon>Spermatophyta</taxon>
        <taxon>Magnoliopsida</taxon>
        <taxon>eudicotyledons</taxon>
        <taxon>Gunneridae</taxon>
        <taxon>Pentapetalae</taxon>
        <taxon>asterids</taxon>
        <taxon>lamiids</taxon>
        <taxon>Lamiales</taxon>
        <taxon>Phrymaceae</taxon>
        <taxon>Erythranthe</taxon>
    </lineage>
</organism>
<reference evidence="5 6" key="1">
    <citation type="journal article" date="2013" name="Proc. Natl. Acad. Sci. U.S.A.">
        <title>Fine-scale variation in meiotic recombination in Mimulus inferred from population shotgun sequencing.</title>
        <authorList>
            <person name="Hellsten U."/>
            <person name="Wright K.M."/>
            <person name="Jenkins J."/>
            <person name="Shu S."/>
            <person name="Yuan Y."/>
            <person name="Wessler S.R."/>
            <person name="Schmutz J."/>
            <person name="Willis J.H."/>
            <person name="Rokhsar D.S."/>
        </authorList>
    </citation>
    <scope>NUCLEOTIDE SEQUENCE [LARGE SCALE GENOMIC DNA]</scope>
    <source>
        <strain evidence="6">cv. DUN x IM62</strain>
    </source>
</reference>
<dbReference type="eggNOG" id="KOG1000">
    <property type="taxonomic scope" value="Eukaryota"/>
</dbReference>
<evidence type="ECO:0000259" key="3">
    <source>
        <dbReference type="PROSITE" id="PS51192"/>
    </source>
</evidence>
<dbReference type="Pfam" id="PF00176">
    <property type="entry name" value="SNF2-rel_dom"/>
    <property type="match status" value="1"/>
</dbReference>
<dbReference type="Pfam" id="PF01844">
    <property type="entry name" value="HNH"/>
    <property type="match status" value="1"/>
</dbReference>
<dbReference type="GO" id="GO:0006281">
    <property type="term" value="P:DNA repair"/>
    <property type="evidence" value="ECO:0000318"/>
    <property type="project" value="GO_Central"/>
</dbReference>
<dbReference type="SUPFAM" id="SSF52540">
    <property type="entry name" value="P-loop containing nucleoside triphosphate hydrolases"/>
    <property type="match status" value="2"/>
</dbReference>
<dbReference type="SMART" id="SM00487">
    <property type="entry name" value="DEXDc"/>
    <property type="match status" value="1"/>
</dbReference>
<dbReference type="STRING" id="4155.A0A022QAN4"/>
<dbReference type="CDD" id="cd18010">
    <property type="entry name" value="DEXHc_HARP_SMARCAL1"/>
    <property type="match status" value="1"/>
</dbReference>
<dbReference type="AlphaFoldDB" id="A0A022QAN4"/>
<dbReference type="GO" id="GO:0031297">
    <property type="term" value="P:replication fork processing"/>
    <property type="evidence" value="ECO:0000318"/>
    <property type="project" value="GO_Central"/>
</dbReference>
<dbReference type="InterPro" id="IPR002711">
    <property type="entry name" value="HNH"/>
</dbReference>
<keyword evidence="1" id="KW-0378">Hydrolase</keyword>
<dbReference type="InterPro" id="IPR001650">
    <property type="entry name" value="Helicase_C-like"/>
</dbReference>
<dbReference type="PANTHER" id="PTHR45766:SF5">
    <property type="entry name" value="SNF2 DOMAIN-CONTAINING PROTEIN _ HELICASE DOMAIN-CONTAINING PROTEIN _ HNH ENDONUCLEASE DOMAIN-CONTAINING PROTEIN"/>
    <property type="match status" value="1"/>
</dbReference>
<name>A0A022QAN4_ERYGU</name>
<dbReference type="Gene3D" id="1.10.30.50">
    <property type="match status" value="1"/>
</dbReference>
<dbReference type="InterPro" id="IPR038718">
    <property type="entry name" value="SNF2-like_sf"/>
</dbReference>
<dbReference type="Gene3D" id="3.40.50.300">
    <property type="entry name" value="P-loop containing nucleotide triphosphate hydrolases"/>
    <property type="match status" value="1"/>
</dbReference>
<dbReference type="InterPro" id="IPR027417">
    <property type="entry name" value="P-loop_NTPase"/>
</dbReference>
<feature type="domain" description="Helicase ATP-binding" evidence="3">
    <location>
        <begin position="211"/>
        <end position="375"/>
    </location>
</feature>
<proteinExistence type="predicted"/>
<dbReference type="Gene3D" id="3.40.50.10810">
    <property type="entry name" value="Tandem AAA-ATPase domain"/>
    <property type="match status" value="1"/>
</dbReference>
<dbReference type="Proteomes" id="UP000030748">
    <property type="component" value="Unassembled WGS sequence"/>
</dbReference>
<evidence type="ECO:0000313" key="6">
    <source>
        <dbReference type="Proteomes" id="UP000030748"/>
    </source>
</evidence>
<dbReference type="GO" id="GO:0016787">
    <property type="term" value="F:hydrolase activity"/>
    <property type="evidence" value="ECO:0007669"/>
    <property type="project" value="UniProtKB-KW"/>
</dbReference>
<evidence type="ECO:0000256" key="2">
    <source>
        <dbReference type="SAM" id="MobiDB-lite"/>
    </source>
</evidence>
<dbReference type="SMART" id="SM00490">
    <property type="entry name" value="HELICc"/>
    <property type="match status" value="1"/>
</dbReference>